<dbReference type="InterPro" id="IPR011032">
    <property type="entry name" value="GroES-like_sf"/>
</dbReference>
<dbReference type="GO" id="GO:0008743">
    <property type="term" value="F:L-threonine 3-dehydrogenase activity"/>
    <property type="evidence" value="ECO:0007669"/>
    <property type="project" value="UniProtKB-EC"/>
</dbReference>
<organism evidence="7 8">
    <name type="scientific">Treponema primitia (strain ATCC BAA-887 / DSM 12427 / ZAS-2)</name>
    <dbReference type="NCBI Taxonomy" id="545694"/>
    <lineage>
        <taxon>Bacteria</taxon>
        <taxon>Pseudomonadati</taxon>
        <taxon>Spirochaetota</taxon>
        <taxon>Spirochaetia</taxon>
        <taxon>Spirochaetales</taxon>
        <taxon>Treponemataceae</taxon>
        <taxon>Treponema</taxon>
    </lineage>
</organism>
<evidence type="ECO:0000313" key="7">
    <source>
        <dbReference type="EMBL" id="AEF86816.1"/>
    </source>
</evidence>
<dbReference type="PROSITE" id="PS00059">
    <property type="entry name" value="ADH_ZINC"/>
    <property type="match status" value="1"/>
</dbReference>
<dbReference type="Proteomes" id="UP000009223">
    <property type="component" value="Chromosome"/>
</dbReference>
<keyword evidence="8" id="KW-1185">Reference proteome</keyword>
<dbReference type="Gene3D" id="3.40.50.720">
    <property type="entry name" value="NAD(P)-binding Rossmann-like Domain"/>
    <property type="match status" value="1"/>
</dbReference>
<dbReference type="SUPFAM" id="SSF51735">
    <property type="entry name" value="NAD(P)-binding Rossmann-fold domains"/>
    <property type="match status" value="1"/>
</dbReference>
<dbReference type="InterPro" id="IPR036291">
    <property type="entry name" value="NAD(P)-bd_dom_sf"/>
</dbReference>
<dbReference type="InterPro" id="IPR002328">
    <property type="entry name" value="ADH_Zn_CS"/>
</dbReference>
<dbReference type="Pfam" id="PF00107">
    <property type="entry name" value="ADH_zinc_N"/>
    <property type="match status" value="1"/>
</dbReference>
<dbReference type="PANTHER" id="PTHR43401:SF2">
    <property type="entry name" value="L-THREONINE 3-DEHYDROGENASE"/>
    <property type="match status" value="1"/>
</dbReference>
<dbReference type="PANTHER" id="PTHR43401">
    <property type="entry name" value="L-THREONINE 3-DEHYDROGENASE"/>
    <property type="match status" value="1"/>
</dbReference>
<dbReference type="KEGG" id="tpi:TREPR_3602"/>
<dbReference type="InterPro" id="IPR013154">
    <property type="entry name" value="ADH-like_N"/>
</dbReference>
<protein>
    <submittedName>
        <fullName evidence="7">L-threonine 3-dehydrogenase</fullName>
        <ecNumber evidence="7">1.1.1.103</ecNumber>
    </submittedName>
</protein>
<dbReference type="EC" id="1.1.1.103" evidence="7"/>
<dbReference type="eggNOG" id="COG1063">
    <property type="taxonomic scope" value="Bacteria"/>
</dbReference>
<name>F5YR19_TREPZ</name>
<reference evidence="8" key="1">
    <citation type="submission" date="2009-12" db="EMBL/GenBank/DDBJ databases">
        <title>Complete sequence of Treponema primitia strain ZAS-2.</title>
        <authorList>
            <person name="Tetu S.G."/>
            <person name="Matson E."/>
            <person name="Ren Q."/>
            <person name="Seshadri R."/>
            <person name="Elbourne L."/>
            <person name="Hassan K.A."/>
            <person name="Durkin A."/>
            <person name="Radune D."/>
            <person name="Mohamoud Y."/>
            <person name="Shay R."/>
            <person name="Jin S."/>
            <person name="Zhang X."/>
            <person name="Lucey K."/>
            <person name="Ballor N.R."/>
            <person name="Ottesen E."/>
            <person name="Rosenthal R."/>
            <person name="Allen A."/>
            <person name="Leadbetter J.R."/>
            <person name="Paulsen I.T."/>
        </authorList>
    </citation>
    <scope>NUCLEOTIDE SEQUENCE [LARGE SCALE GENOMIC DNA]</scope>
    <source>
        <strain evidence="8">ATCC BAA-887 / DSM 12427 / ZAS-2</strain>
    </source>
</reference>
<dbReference type="Gene3D" id="3.90.180.10">
    <property type="entry name" value="Medium-chain alcohol dehydrogenases, catalytic domain"/>
    <property type="match status" value="1"/>
</dbReference>
<dbReference type="Pfam" id="PF08240">
    <property type="entry name" value="ADH_N"/>
    <property type="match status" value="1"/>
</dbReference>
<dbReference type="GO" id="GO:0008270">
    <property type="term" value="F:zinc ion binding"/>
    <property type="evidence" value="ECO:0007669"/>
    <property type="project" value="InterPro"/>
</dbReference>
<dbReference type="EMBL" id="CP001843">
    <property type="protein sequence ID" value="AEF86816.1"/>
    <property type="molecule type" value="Genomic_DNA"/>
</dbReference>
<dbReference type="STRING" id="545694.TREPR_3602"/>
<feature type="domain" description="Alcohol dehydrogenase-like N-terminal" evidence="6">
    <location>
        <begin position="24"/>
        <end position="143"/>
    </location>
</feature>
<sequence length="349" mass="37473">MKAAVWYGYKDIRICDRPLPGTLPGHVTVKVAWAGICGTDRHEYLGPNFIPVKKPHRLTGVTAPLILGHEFTGTISEIGEGVTGWEIGDRVTANGTLSCGTCEACRSGRYNICEKLGFVGVSRDGAFAEYVSVEAARLFKIPDTLTLRRAVLAEPLACGIHSTRLLGDIRGKNAVIVGPGIIGLSCFFAAKFAGAGKLIVAGMGELRKELVEQNGGIYVDVEKQNLKEVAAQSFGGLADICYECVGAQSSLDSSLDILKSGGALMVMGVYEKPPVFRMNDFQEGERRLFTSQAHVDEIASALDNLDRGLVDADTLVTRELTLDTLVDQGFEELAANNAKHIKMLIRIGG</sequence>
<evidence type="ECO:0000259" key="6">
    <source>
        <dbReference type="Pfam" id="PF08240"/>
    </source>
</evidence>
<dbReference type="AlphaFoldDB" id="F5YR19"/>
<keyword evidence="3 7" id="KW-0560">Oxidoreductase</keyword>
<dbReference type="SUPFAM" id="SSF50129">
    <property type="entry name" value="GroES-like"/>
    <property type="match status" value="1"/>
</dbReference>
<dbReference type="HOGENOM" id="CLU_026673_11_0_12"/>
<evidence type="ECO:0000259" key="5">
    <source>
        <dbReference type="Pfam" id="PF00107"/>
    </source>
</evidence>
<keyword evidence="1 4" id="KW-0479">Metal-binding</keyword>
<dbReference type="InterPro" id="IPR013149">
    <property type="entry name" value="ADH-like_C"/>
</dbReference>
<gene>
    <name evidence="7" type="ordered locus">TREPR_3602</name>
</gene>
<evidence type="ECO:0000313" key="8">
    <source>
        <dbReference type="Proteomes" id="UP000009223"/>
    </source>
</evidence>
<evidence type="ECO:0000256" key="3">
    <source>
        <dbReference type="ARBA" id="ARBA00023002"/>
    </source>
</evidence>
<reference evidence="7 8" key="2">
    <citation type="journal article" date="2011" name="ISME J.">
        <title>RNA-seq reveals cooperative metabolic interactions between two termite-gut spirochete species in co-culture.</title>
        <authorList>
            <person name="Rosenthal A.Z."/>
            <person name="Matson E.G."/>
            <person name="Eldar A."/>
            <person name="Leadbetter J.R."/>
        </authorList>
    </citation>
    <scope>NUCLEOTIDE SEQUENCE [LARGE SCALE GENOMIC DNA]</scope>
    <source>
        <strain evidence="8">ATCC BAA-887 / DSM 12427 / ZAS-2</strain>
    </source>
</reference>
<comment type="similarity">
    <text evidence="4">Belongs to the zinc-containing alcohol dehydrogenase family.</text>
</comment>
<dbReference type="OrthoDB" id="9791234at2"/>
<evidence type="ECO:0000256" key="1">
    <source>
        <dbReference type="ARBA" id="ARBA00022723"/>
    </source>
</evidence>
<feature type="domain" description="Alcohol dehydrogenase-like C-terminal" evidence="5">
    <location>
        <begin position="182"/>
        <end position="303"/>
    </location>
</feature>
<keyword evidence="2 4" id="KW-0862">Zinc</keyword>
<accession>F5YR19</accession>
<evidence type="ECO:0000256" key="2">
    <source>
        <dbReference type="ARBA" id="ARBA00022833"/>
    </source>
</evidence>
<comment type="cofactor">
    <cofactor evidence="4">
        <name>Zn(2+)</name>
        <dbReference type="ChEBI" id="CHEBI:29105"/>
    </cofactor>
</comment>
<dbReference type="RefSeq" id="WP_015706700.1">
    <property type="nucleotide sequence ID" value="NC_015578.1"/>
</dbReference>
<evidence type="ECO:0000256" key="4">
    <source>
        <dbReference type="RuleBase" id="RU361277"/>
    </source>
</evidence>
<dbReference type="InterPro" id="IPR050129">
    <property type="entry name" value="Zn_alcohol_dh"/>
</dbReference>
<proteinExistence type="inferred from homology"/>